<dbReference type="WBParaSite" id="JU765_v2.g1674.t1">
    <property type="protein sequence ID" value="JU765_v2.g1674.t1"/>
    <property type="gene ID" value="JU765_v2.g1674"/>
</dbReference>
<protein>
    <submittedName>
        <fullName evidence="2">EF-hand domain-containing protein</fullName>
    </submittedName>
</protein>
<sequence length="260" mass="30592">MKSDLDSIHDLLKYEPSTRPPSVEEMVNLANGQFSKKWIKYMYGRFKAECPCGRMKLFEFKKLFSEFLPDRLSDAYLERMFHAICHKTQAQDDITFKDLIQSLAMLQCNDPYLNAEWMMRLINPHSYDRITFDEFHEFVKSIFLLVGRENRTRTNSVLSDDYKIDHSISSPPSVDEMVNLANGQFSKKWIKYMYGRFKAECPCGRMKLSEFKKLFSEFLPDRLSDAYLERMFHAICHKTQAKDDITFKASSNQLIGLNFV</sequence>
<proteinExistence type="predicted"/>
<evidence type="ECO:0000313" key="1">
    <source>
        <dbReference type="Proteomes" id="UP000887576"/>
    </source>
</evidence>
<dbReference type="Proteomes" id="UP000887576">
    <property type="component" value="Unplaced"/>
</dbReference>
<accession>A0AC34QIQ6</accession>
<evidence type="ECO:0000313" key="2">
    <source>
        <dbReference type="WBParaSite" id="JU765_v2.g1674.t1"/>
    </source>
</evidence>
<organism evidence="1 2">
    <name type="scientific">Panagrolaimus sp. JU765</name>
    <dbReference type="NCBI Taxonomy" id="591449"/>
    <lineage>
        <taxon>Eukaryota</taxon>
        <taxon>Metazoa</taxon>
        <taxon>Ecdysozoa</taxon>
        <taxon>Nematoda</taxon>
        <taxon>Chromadorea</taxon>
        <taxon>Rhabditida</taxon>
        <taxon>Tylenchina</taxon>
        <taxon>Panagrolaimomorpha</taxon>
        <taxon>Panagrolaimoidea</taxon>
        <taxon>Panagrolaimidae</taxon>
        <taxon>Panagrolaimus</taxon>
    </lineage>
</organism>
<name>A0AC34QIQ6_9BILA</name>
<reference evidence="2" key="1">
    <citation type="submission" date="2022-11" db="UniProtKB">
        <authorList>
            <consortium name="WormBaseParasite"/>
        </authorList>
    </citation>
    <scope>IDENTIFICATION</scope>
</reference>